<dbReference type="EMBL" id="LDJP01000079">
    <property type="protein sequence ID" value="KRG83154.1"/>
    <property type="molecule type" value="Genomic_DNA"/>
</dbReference>
<dbReference type="OrthoDB" id="9792428at2"/>
<proteinExistence type="predicted"/>
<name>A0A0R0DWM0_9GAMM</name>
<dbReference type="SUPFAM" id="SSF52266">
    <property type="entry name" value="SGNH hydrolase"/>
    <property type="match status" value="1"/>
</dbReference>
<sequence>MHRWFLLLLLFCTPAFAAPPGPAPPQRILFVGNSLTYVGNLPATFAAMANANGHAVHAAMIVEGGATLDQRVADGSVQRALADYKPAVLVLQERGGDLLCMPMEEACFQSAQAIQALAQAGRTAGARVVLLGSYQAHPRASAELVEKEAAAAEQAGIAYVEISESLRRLSGEAPALAWYHADGMHPGPALTLLDAIQLHRTLFGVIPAQGFDVAAPIYTTSSGLHAELREADAAAPRPDTPQGIHYDGTMLGQFNSMLDSSGK</sequence>
<feature type="chain" id="PRO_5006396445" description="SGNH hydrolase-type esterase domain-containing protein" evidence="1">
    <location>
        <begin position="18"/>
        <end position="263"/>
    </location>
</feature>
<keyword evidence="1" id="KW-0732">Signal</keyword>
<dbReference type="Proteomes" id="UP000050940">
    <property type="component" value="Unassembled WGS sequence"/>
</dbReference>
<evidence type="ECO:0000313" key="2">
    <source>
        <dbReference type="EMBL" id="KRG83154.1"/>
    </source>
</evidence>
<dbReference type="Gene3D" id="3.40.50.1110">
    <property type="entry name" value="SGNH hydrolase"/>
    <property type="match status" value="1"/>
</dbReference>
<gene>
    <name evidence="2" type="ORF">ABB34_12905</name>
</gene>
<dbReference type="AlphaFoldDB" id="A0A0R0DWM0"/>
<dbReference type="GO" id="GO:0016788">
    <property type="term" value="F:hydrolase activity, acting on ester bonds"/>
    <property type="evidence" value="ECO:0007669"/>
    <property type="project" value="UniProtKB-ARBA"/>
</dbReference>
<dbReference type="STRING" id="659018.ABB34_12905"/>
<keyword evidence="3" id="KW-1185">Reference proteome</keyword>
<evidence type="ECO:0000256" key="1">
    <source>
        <dbReference type="SAM" id="SignalP"/>
    </source>
</evidence>
<dbReference type="RefSeq" id="WP_057641731.1">
    <property type="nucleotide sequence ID" value="NZ_LDJP01000079.1"/>
</dbReference>
<evidence type="ECO:0008006" key="4">
    <source>
        <dbReference type="Google" id="ProtNLM"/>
    </source>
</evidence>
<protein>
    <recommendedName>
        <fullName evidence="4">SGNH hydrolase-type esterase domain-containing protein</fullName>
    </recommendedName>
</protein>
<comment type="caution">
    <text evidence="2">The sequence shown here is derived from an EMBL/GenBank/DDBJ whole genome shotgun (WGS) entry which is preliminary data.</text>
</comment>
<dbReference type="PATRIC" id="fig|659018.3.peg.2717"/>
<dbReference type="InterPro" id="IPR036514">
    <property type="entry name" value="SGNH_hydro_sf"/>
</dbReference>
<evidence type="ECO:0000313" key="3">
    <source>
        <dbReference type="Proteomes" id="UP000050940"/>
    </source>
</evidence>
<reference evidence="2 3" key="1">
    <citation type="submission" date="2015-05" db="EMBL/GenBank/DDBJ databases">
        <title>Genome sequencing and analysis of members of genus Stenotrophomonas.</title>
        <authorList>
            <person name="Patil P.P."/>
            <person name="Midha S."/>
            <person name="Patil P.B."/>
        </authorList>
    </citation>
    <scope>NUCLEOTIDE SEQUENCE [LARGE SCALE GENOMIC DNA]</scope>
    <source>
        <strain evidence="2 3">JCM 16244</strain>
    </source>
</reference>
<feature type="signal peptide" evidence="1">
    <location>
        <begin position="1"/>
        <end position="17"/>
    </location>
</feature>
<accession>A0A0R0DWM0</accession>
<organism evidence="2 3">
    <name type="scientific">Stenotrophomonas daejeonensis</name>
    <dbReference type="NCBI Taxonomy" id="659018"/>
    <lineage>
        <taxon>Bacteria</taxon>
        <taxon>Pseudomonadati</taxon>
        <taxon>Pseudomonadota</taxon>
        <taxon>Gammaproteobacteria</taxon>
        <taxon>Lysobacterales</taxon>
        <taxon>Lysobacteraceae</taxon>
        <taxon>Stenotrophomonas</taxon>
    </lineage>
</organism>